<feature type="transmembrane region" description="Helical" evidence="8">
    <location>
        <begin position="42"/>
        <end position="60"/>
    </location>
</feature>
<accession>A0A315EQT2</accession>
<dbReference type="CDD" id="cd17320">
    <property type="entry name" value="MFS_MdfA_MDR_like"/>
    <property type="match status" value="1"/>
</dbReference>
<dbReference type="EMBL" id="NESP01000001">
    <property type="protein sequence ID" value="PUE60103.1"/>
    <property type="molecule type" value="Genomic_DNA"/>
</dbReference>
<evidence type="ECO:0000256" key="3">
    <source>
        <dbReference type="ARBA" id="ARBA00022448"/>
    </source>
</evidence>
<comment type="subcellular location">
    <subcellularLocation>
        <location evidence="8">Cell inner membrane</location>
        <topology evidence="8">Multi-pass membrane protein</topology>
    </subcellularLocation>
    <subcellularLocation>
        <location evidence="1">Cell membrane</location>
        <topology evidence="1">Multi-pass membrane protein</topology>
    </subcellularLocation>
</comment>
<feature type="transmembrane region" description="Helical" evidence="8">
    <location>
        <begin position="210"/>
        <end position="238"/>
    </location>
</feature>
<organism evidence="10 11">
    <name type="scientific">Limnohabitans curvus</name>
    <dbReference type="NCBI Taxonomy" id="323423"/>
    <lineage>
        <taxon>Bacteria</taxon>
        <taxon>Pseudomonadati</taxon>
        <taxon>Pseudomonadota</taxon>
        <taxon>Betaproteobacteria</taxon>
        <taxon>Burkholderiales</taxon>
        <taxon>Comamonadaceae</taxon>
        <taxon>Limnohabitans</taxon>
    </lineage>
</organism>
<dbReference type="Pfam" id="PF07690">
    <property type="entry name" value="MFS_1"/>
    <property type="match status" value="1"/>
</dbReference>
<dbReference type="PROSITE" id="PS50850">
    <property type="entry name" value="MFS"/>
    <property type="match status" value="1"/>
</dbReference>
<comment type="caution">
    <text evidence="10">The sequence shown here is derived from an EMBL/GenBank/DDBJ whole genome shotgun (WGS) entry which is preliminary data.</text>
</comment>
<dbReference type="GO" id="GO:0042910">
    <property type="term" value="F:xenobiotic transmembrane transporter activity"/>
    <property type="evidence" value="ECO:0007669"/>
    <property type="project" value="InterPro"/>
</dbReference>
<keyword evidence="6 8" id="KW-1133">Transmembrane helix</keyword>
<evidence type="ECO:0000259" key="9">
    <source>
        <dbReference type="PROSITE" id="PS50850"/>
    </source>
</evidence>
<feature type="transmembrane region" description="Helical" evidence="8">
    <location>
        <begin position="72"/>
        <end position="91"/>
    </location>
</feature>
<name>A0A315EQT2_9BURK</name>
<dbReference type="InterPro" id="IPR036259">
    <property type="entry name" value="MFS_trans_sf"/>
</dbReference>
<dbReference type="InterPro" id="IPR004812">
    <property type="entry name" value="Efflux_drug-R_Bcr/CmlA"/>
</dbReference>
<dbReference type="GO" id="GO:1990961">
    <property type="term" value="P:xenobiotic detoxification by transmembrane export across the plasma membrane"/>
    <property type="evidence" value="ECO:0007669"/>
    <property type="project" value="InterPro"/>
</dbReference>
<feature type="transmembrane region" description="Helical" evidence="8">
    <location>
        <begin position="130"/>
        <end position="152"/>
    </location>
</feature>
<keyword evidence="11" id="KW-1185">Reference proteome</keyword>
<feature type="transmembrane region" description="Helical" evidence="8">
    <location>
        <begin position="369"/>
        <end position="388"/>
    </location>
</feature>
<comment type="similarity">
    <text evidence="2 8">Belongs to the major facilitator superfamily. Bcr/CmlA family.</text>
</comment>
<keyword evidence="3 8" id="KW-0813">Transport</keyword>
<reference evidence="10 11" key="1">
    <citation type="submission" date="2017-04" db="EMBL/GenBank/DDBJ databases">
        <title>Unexpected and diverse lifestyles within the genus Limnohabitans.</title>
        <authorList>
            <person name="Kasalicky V."/>
            <person name="Mehrshad M."/>
            <person name="Andrei S.-A."/>
            <person name="Salcher M."/>
            <person name="Kratochvilova H."/>
            <person name="Simek K."/>
            <person name="Ghai R."/>
        </authorList>
    </citation>
    <scope>NUCLEOTIDE SEQUENCE [LARGE SCALE GENOMIC DNA]</scope>
    <source>
        <strain evidence="10 11">MWH-C5</strain>
    </source>
</reference>
<comment type="caution">
    <text evidence="8">Lacks conserved residue(s) required for the propagation of feature annotation.</text>
</comment>
<dbReference type="GO" id="GO:0005886">
    <property type="term" value="C:plasma membrane"/>
    <property type="evidence" value="ECO:0007669"/>
    <property type="project" value="UniProtKB-SubCell"/>
</dbReference>
<dbReference type="Gene3D" id="1.20.1720.10">
    <property type="entry name" value="Multidrug resistance protein D"/>
    <property type="match status" value="1"/>
</dbReference>
<evidence type="ECO:0000256" key="8">
    <source>
        <dbReference type="RuleBase" id="RU365088"/>
    </source>
</evidence>
<feature type="transmembrane region" description="Helical" evidence="8">
    <location>
        <begin position="158"/>
        <end position="180"/>
    </location>
</feature>
<dbReference type="InterPro" id="IPR020846">
    <property type="entry name" value="MFS_dom"/>
</dbReference>
<keyword evidence="8" id="KW-0997">Cell inner membrane</keyword>
<dbReference type="PANTHER" id="PTHR23502">
    <property type="entry name" value="MAJOR FACILITATOR SUPERFAMILY"/>
    <property type="match status" value="1"/>
</dbReference>
<dbReference type="PANTHER" id="PTHR23502:SF132">
    <property type="entry name" value="POLYAMINE TRANSPORTER 2-RELATED"/>
    <property type="match status" value="1"/>
</dbReference>
<evidence type="ECO:0000256" key="5">
    <source>
        <dbReference type="ARBA" id="ARBA00022692"/>
    </source>
</evidence>
<keyword evidence="5 8" id="KW-0812">Transmembrane</keyword>
<evidence type="ECO:0000256" key="4">
    <source>
        <dbReference type="ARBA" id="ARBA00022475"/>
    </source>
</evidence>
<evidence type="ECO:0000256" key="1">
    <source>
        <dbReference type="ARBA" id="ARBA00004651"/>
    </source>
</evidence>
<evidence type="ECO:0000256" key="2">
    <source>
        <dbReference type="ARBA" id="ARBA00006236"/>
    </source>
</evidence>
<keyword evidence="4" id="KW-1003">Cell membrane</keyword>
<evidence type="ECO:0000256" key="7">
    <source>
        <dbReference type="ARBA" id="ARBA00023136"/>
    </source>
</evidence>
<evidence type="ECO:0000256" key="6">
    <source>
        <dbReference type="ARBA" id="ARBA00022989"/>
    </source>
</evidence>
<feature type="domain" description="Major facilitator superfamily (MFS) profile" evidence="9">
    <location>
        <begin position="3"/>
        <end position="391"/>
    </location>
</feature>
<dbReference type="AlphaFoldDB" id="A0A315EQT2"/>
<dbReference type="SUPFAM" id="SSF103473">
    <property type="entry name" value="MFS general substrate transporter"/>
    <property type="match status" value="1"/>
</dbReference>
<dbReference type="NCBIfam" id="TIGR00710">
    <property type="entry name" value="efflux_Bcr_CflA"/>
    <property type="match status" value="1"/>
</dbReference>
<gene>
    <name evidence="10" type="ORF">B9Z44_11290</name>
</gene>
<dbReference type="RefSeq" id="WP_108402481.1">
    <property type="nucleotide sequence ID" value="NZ_NESP01000001.1"/>
</dbReference>
<feature type="transmembrane region" description="Helical" evidence="8">
    <location>
        <begin position="334"/>
        <end position="357"/>
    </location>
</feature>
<sequence length="395" mass="41828">MSPTLIIVLLSMLLGIQPVATDLYLPALPAIKAEFGATLSQVQLTLSALLLAFGTSQLVWGPLSDRFGRRPILLWGLGTFTLAGLGCVLASSMQELIVWRALQGAAMGAVVMCARAIVRDLYTPETGAGVMSKALTGLGFLACASAPLGGLLTDLWSWHAALSLVMGFGAIALILVALTFKETVHRKNPHALQVKVLAKTWWHIVRHPTFVAFTCVSIGSYGGLFTFLASSSFVFINLLGLARWQYGLLLFSMAFTYLLGTVLCRRLLARFGVTQTVAIGGVFSLVGGGWMALNAWLGGQSVVSLMGPFYWFILAHGIHQPCGQSGAVGPFPKAAGAASALGGFLMMVAAFITGLWLGAVQDGSALPMAQSIAFWSVITALSAWLLVLRRGGPRV</sequence>
<evidence type="ECO:0000313" key="10">
    <source>
        <dbReference type="EMBL" id="PUE60103.1"/>
    </source>
</evidence>
<evidence type="ECO:0000313" key="11">
    <source>
        <dbReference type="Proteomes" id="UP000251341"/>
    </source>
</evidence>
<feature type="transmembrane region" description="Helical" evidence="8">
    <location>
        <begin position="244"/>
        <end position="264"/>
    </location>
</feature>
<feature type="transmembrane region" description="Helical" evidence="8">
    <location>
        <begin position="276"/>
        <end position="297"/>
    </location>
</feature>
<dbReference type="Proteomes" id="UP000251341">
    <property type="component" value="Unassembled WGS sequence"/>
</dbReference>
<feature type="transmembrane region" description="Helical" evidence="8">
    <location>
        <begin position="303"/>
        <end position="322"/>
    </location>
</feature>
<keyword evidence="7 8" id="KW-0472">Membrane</keyword>
<protein>
    <recommendedName>
        <fullName evidence="8">Bcr/CflA family efflux transporter</fullName>
    </recommendedName>
</protein>
<proteinExistence type="inferred from homology"/>
<feature type="transmembrane region" description="Helical" evidence="8">
    <location>
        <begin position="97"/>
        <end position="118"/>
    </location>
</feature>
<dbReference type="InterPro" id="IPR011701">
    <property type="entry name" value="MFS"/>
</dbReference>